<dbReference type="OrthoDB" id="6500128at2759"/>
<protein>
    <submittedName>
        <fullName evidence="12">ATP-binding cassette, subfamily B (MDR/TAP), member 10</fullName>
    </submittedName>
</protein>
<dbReference type="GO" id="GO:0015421">
    <property type="term" value="F:ABC-type oligopeptide transporter activity"/>
    <property type="evidence" value="ECO:0007669"/>
    <property type="project" value="TreeGrafter"/>
</dbReference>
<comment type="caution">
    <text evidence="12">The sequence shown here is derived from an EMBL/GenBank/DDBJ whole genome shotgun (WGS) entry which is preliminary data.</text>
</comment>
<dbReference type="PROSITE" id="PS00211">
    <property type="entry name" value="ABC_TRANSPORTER_1"/>
    <property type="match status" value="1"/>
</dbReference>
<evidence type="ECO:0000256" key="5">
    <source>
        <dbReference type="ARBA" id="ARBA00022840"/>
    </source>
</evidence>
<dbReference type="PROSITE" id="PS50893">
    <property type="entry name" value="ABC_TRANSPORTER_2"/>
    <property type="match status" value="1"/>
</dbReference>
<evidence type="ECO:0000256" key="2">
    <source>
        <dbReference type="ARBA" id="ARBA00022448"/>
    </source>
</evidence>
<gene>
    <name evidence="12" type="ORF">FisN_5Hh169</name>
</gene>
<accession>A0A1Z5JSN8</accession>
<evidence type="ECO:0000256" key="6">
    <source>
        <dbReference type="ARBA" id="ARBA00022989"/>
    </source>
</evidence>
<sequence>MSEAASSPAPNHPDAFKQSKAVPSETPSLANLLRLAKPEWPGLAIACFLMIVAESAPLLNPLLLADAYDTLVDPEAVDRMQDISRTMITVLVVHSVGSFLGFLRQALMSVAGERVVARLRNLLFVSLMKQEMSFFDEHQSGELISRLTSDTAVLQIGTSQALPEVILGMVKLVVCMALMFWISAYLAIVVLGCVIVLFCMSIPIGTWLGKLSREYQNVLGTAQGHATEVLGAMRTVQSFAAEKREAHRYEKVVGDPDQFPFWWATHKKGQDKTTYRVGFFKAIVAAGFFTLIFGVGFGCLYVSLWYGFKLVNDGEITLGELTAFQSYVFYIGAGLGQTSSFVSKLLEAQGASGRIMYLLNRIPAIPIPVQNEKATLDKADAGKDEEDTPTVMPVDHYVPPIPLLRPDAMEGNIRFENVNFFYPSRPESAVLCNFSLTIPANSTAALVGASGAGKSTVVALLQRFYDVPSGSIRIDGHDLRDLDLPWLRANIGYVQQEPQLFGLTVRENICYGIDREVSREELDEVSRKANAHDFIVQWPQQYDTMVGERGVKLSGGQKQRIAIARALLVNPRILLLDEATSALDAESEHLVQEAIDKAVVGRTVVIVAHRLSTIKRAKQIVVVDDHRIIDSGTHDELLQRCTKYQELIKRQSMHSSQ</sequence>
<dbReference type="GO" id="GO:0005524">
    <property type="term" value="F:ATP binding"/>
    <property type="evidence" value="ECO:0007669"/>
    <property type="project" value="UniProtKB-KW"/>
</dbReference>
<dbReference type="FunCoup" id="A0A1Z5JSN8">
    <property type="interactions" value="18"/>
</dbReference>
<feature type="region of interest" description="Disordered" evidence="8">
    <location>
        <begin position="1"/>
        <end position="22"/>
    </location>
</feature>
<evidence type="ECO:0000259" key="10">
    <source>
        <dbReference type="PROSITE" id="PS50893"/>
    </source>
</evidence>
<dbReference type="GO" id="GO:0090374">
    <property type="term" value="P:oligopeptide export from mitochondrion"/>
    <property type="evidence" value="ECO:0007669"/>
    <property type="project" value="TreeGrafter"/>
</dbReference>
<dbReference type="InParanoid" id="A0A1Z5JSN8"/>
<evidence type="ECO:0000256" key="9">
    <source>
        <dbReference type="SAM" id="Phobius"/>
    </source>
</evidence>
<dbReference type="Pfam" id="PF00005">
    <property type="entry name" value="ABC_tran"/>
    <property type="match status" value="1"/>
</dbReference>
<dbReference type="GO" id="GO:0016887">
    <property type="term" value="F:ATP hydrolysis activity"/>
    <property type="evidence" value="ECO:0007669"/>
    <property type="project" value="InterPro"/>
</dbReference>
<feature type="domain" description="ABC transporter" evidence="10">
    <location>
        <begin position="413"/>
        <end position="650"/>
    </location>
</feature>
<evidence type="ECO:0000256" key="1">
    <source>
        <dbReference type="ARBA" id="ARBA00004448"/>
    </source>
</evidence>
<feature type="domain" description="ABC transmembrane type-1" evidence="11">
    <location>
        <begin position="44"/>
        <end position="347"/>
    </location>
</feature>
<dbReference type="Gene3D" id="3.40.50.300">
    <property type="entry name" value="P-loop containing nucleotide triphosphate hydrolases"/>
    <property type="match status" value="1"/>
</dbReference>
<dbReference type="FunFam" id="3.40.50.300:FF:000403">
    <property type="entry name" value="ATP-binding cassette sub-family B member 8, mitochondrial"/>
    <property type="match status" value="1"/>
</dbReference>
<dbReference type="PROSITE" id="PS50929">
    <property type="entry name" value="ABC_TM1F"/>
    <property type="match status" value="1"/>
</dbReference>
<evidence type="ECO:0000256" key="3">
    <source>
        <dbReference type="ARBA" id="ARBA00022692"/>
    </source>
</evidence>
<keyword evidence="2" id="KW-0813">Transport</keyword>
<dbReference type="Proteomes" id="UP000198406">
    <property type="component" value="Unassembled WGS sequence"/>
</dbReference>
<dbReference type="PANTHER" id="PTHR43394">
    <property type="entry name" value="ATP-DEPENDENT PERMEASE MDL1, MITOCHONDRIAL"/>
    <property type="match status" value="1"/>
</dbReference>
<evidence type="ECO:0000256" key="4">
    <source>
        <dbReference type="ARBA" id="ARBA00022741"/>
    </source>
</evidence>
<keyword evidence="13" id="KW-1185">Reference proteome</keyword>
<dbReference type="InterPro" id="IPR003439">
    <property type="entry name" value="ABC_transporter-like_ATP-bd"/>
</dbReference>
<dbReference type="InterPro" id="IPR036640">
    <property type="entry name" value="ABC1_TM_sf"/>
</dbReference>
<name>A0A1Z5JSN8_FISSO</name>
<dbReference type="AlphaFoldDB" id="A0A1Z5JSN8"/>
<organism evidence="12 13">
    <name type="scientific">Fistulifera solaris</name>
    <name type="common">Oleaginous diatom</name>
    <dbReference type="NCBI Taxonomy" id="1519565"/>
    <lineage>
        <taxon>Eukaryota</taxon>
        <taxon>Sar</taxon>
        <taxon>Stramenopiles</taxon>
        <taxon>Ochrophyta</taxon>
        <taxon>Bacillariophyta</taxon>
        <taxon>Bacillariophyceae</taxon>
        <taxon>Bacillariophycidae</taxon>
        <taxon>Naviculales</taxon>
        <taxon>Naviculaceae</taxon>
        <taxon>Fistulifera</taxon>
    </lineage>
</organism>
<keyword evidence="5 12" id="KW-0067">ATP-binding</keyword>
<evidence type="ECO:0000256" key="8">
    <source>
        <dbReference type="SAM" id="MobiDB-lite"/>
    </source>
</evidence>
<dbReference type="InterPro" id="IPR003593">
    <property type="entry name" value="AAA+_ATPase"/>
</dbReference>
<proteinExistence type="predicted"/>
<keyword evidence="7 9" id="KW-0472">Membrane</keyword>
<dbReference type="PANTHER" id="PTHR43394:SF1">
    <property type="entry name" value="ATP-BINDING CASSETTE SUB-FAMILY B MEMBER 10, MITOCHONDRIAL"/>
    <property type="match status" value="1"/>
</dbReference>
<feature type="transmembrane region" description="Helical" evidence="9">
    <location>
        <begin position="282"/>
        <end position="307"/>
    </location>
</feature>
<dbReference type="CDD" id="cd03249">
    <property type="entry name" value="ABC_MTABC3_MDL1_MDL2"/>
    <property type="match status" value="1"/>
</dbReference>
<feature type="transmembrane region" description="Helical" evidence="9">
    <location>
        <begin position="188"/>
        <end position="208"/>
    </location>
</feature>
<dbReference type="InterPro" id="IPR017871">
    <property type="entry name" value="ABC_transporter-like_CS"/>
</dbReference>
<dbReference type="InterPro" id="IPR011527">
    <property type="entry name" value="ABC1_TM_dom"/>
</dbReference>
<evidence type="ECO:0000259" key="11">
    <source>
        <dbReference type="PROSITE" id="PS50929"/>
    </source>
</evidence>
<reference evidence="12 13" key="1">
    <citation type="journal article" date="2015" name="Plant Cell">
        <title>Oil accumulation by the oleaginous diatom Fistulifera solaris as revealed by the genome and transcriptome.</title>
        <authorList>
            <person name="Tanaka T."/>
            <person name="Maeda Y."/>
            <person name="Veluchamy A."/>
            <person name="Tanaka M."/>
            <person name="Abida H."/>
            <person name="Marechal E."/>
            <person name="Bowler C."/>
            <person name="Muto M."/>
            <person name="Sunaga Y."/>
            <person name="Tanaka M."/>
            <person name="Yoshino T."/>
            <person name="Taniguchi T."/>
            <person name="Fukuda Y."/>
            <person name="Nemoto M."/>
            <person name="Matsumoto M."/>
            <person name="Wong P.S."/>
            <person name="Aburatani S."/>
            <person name="Fujibuchi W."/>
        </authorList>
    </citation>
    <scope>NUCLEOTIDE SEQUENCE [LARGE SCALE GENOMIC DNA]</scope>
    <source>
        <strain evidence="12 13">JPCC DA0580</strain>
    </source>
</reference>
<dbReference type="SMART" id="SM00382">
    <property type="entry name" value="AAA"/>
    <property type="match status" value="1"/>
</dbReference>
<evidence type="ECO:0000313" key="13">
    <source>
        <dbReference type="Proteomes" id="UP000198406"/>
    </source>
</evidence>
<dbReference type="InterPro" id="IPR039421">
    <property type="entry name" value="Type_1_exporter"/>
</dbReference>
<dbReference type="Pfam" id="PF00664">
    <property type="entry name" value="ABC_membrane"/>
    <property type="match status" value="2"/>
</dbReference>
<comment type="subcellular location">
    <subcellularLocation>
        <location evidence="1">Mitochondrion inner membrane</location>
        <topology evidence="1">Multi-pass membrane protein</topology>
    </subcellularLocation>
</comment>
<dbReference type="SUPFAM" id="SSF52540">
    <property type="entry name" value="P-loop containing nucleoside triphosphate hydrolases"/>
    <property type="match status" value="1"/>
</dbReference>
<keyword evidence="3 9" id="KW-0812">Transmembrane</keyword>
<dbReference type="GO" id="GO:0005743">
    <property type="term" value="C:mitochondrial inner membrane"/>
    <property type="evidence" value="ECO:0007669"/>
    <property type="project" value="UniProtKB-SubCell"/>
</dbReference>
<keyword evidence="4" id="KW-0547">Nucleotide-binding</keyword>
<dbReference type="SUPFAM" id="SSF90123">
    <property type="entry name" value="ABC transporter transmembrane region"/>
    <property type="match status" value="1"/>
</dbReference>
<dbReference type="Gene3D" id="1.20.1560.10">
    <property type="entry name" value="ABC transporter type 1, transmembrane domain"/>
    <property type="match status" value="1"/>
</dbReference>
<evidence type="ECO:0000256" key="7">
    <source>
        <dbReference type="ARBA" id="ARBA00023136"/>
    </source>
</evidence>
<keyword evidence="6 9" id="KW-1133">Transmembrane helix</keyword>
<evidence type="ECO:0000313" key="12">
    <source>
        <dbReference type="EMBL" id="GAX16798.1"/>
    </source>
</evidence>
<dbReference type="EMBL" id="BDSP01000111">
    <property type="protein sequence ID" value="GAX16798.1"/>
    <property type="molecule type" value="Genomic_DNA"/>
</dbReference>
<dbReference type="InterPro" id="IPR027417">
    <property type="entry name" value="P-loop_NTPase"/>
</dbReference>